<evidence type="ECO:0000313" key="2">
    <source>
        <dbReference type="Proteomes" id="UP001186974"/>
    </source>
</evidence>
<keyword evidence="2" id="KW-1185">Reference proteome</keyword>
<organism evidence="1 2">
    <name type="scientific">Coniosporium uncinatum</name>
    <dbReference type="NCBI Taxonomy" id="93489"/>
    <lineage>
        <taxon>Eukaryota</taxon>
        <taxon>Fungi</taxon>
        <taxon>Dikarya</taxon>
        <taxon>Ascomycota</taxon>
        <taxon>Pezizomycotina</taxon>
        <taxon>Dothideomycetes</taxon>
        <taxon>Dothideomycetes incertae sedis</taxon>
        <taxon>Coniosporium</taxon>
    </lineage>
</organism>
<comment type="caution">
    <text evidence="1">The sequence shown here is derived from an EMBL/GenBank/DDBJ whole genome shotgun (WGS) entry which is preliminary data.</text>
</comment>
<dbReference type="Proteomes" id="UP001186974">
    <property type="component" value="Unassembled WGS sequence"/>
</dbReference>
<reference evidence="1" key="1">
    <citation type="submission" date="2024-09" db="EMBL/GenBank/DDBJ databases">
        <title>Black Yeasts Isolated from many extreme environments.</title>
        <authorList>
            <person name="Coleine C."/>
            <person name="Stajich J.E."/>
            <person name="Selbmann L."/>
        </authorList>
    </citation>
    <scope>NUCLEOTIDE SEQUENCE</scope>
    <source>
        <strain evidence="1">CCFEE 5737</strain>
    </source>
</reference>
<proteinExistence type="predicted"/>
<sequence>MSKNIWQPLNMSSMTFNPATRPDLMDRIAGMTVRDGEGHLHRMGQHYWQEPVKYSGGGGCWGSCNDYIKLLTSLLRRDGKILKSQTIALMFQGHLKDPSYLTKVHQNPALHALAGNIPQGTRLDHGLGGILNVDEVSTTGRAPYTMQWSGLPNLFWWINPQDGVAGCYFGQLVPPGDGASLKMFEKFEGAVYKFIGKSVKQETKL</sequence>
<evidence type="ECO:0000313" key="1">
    <source>
        <dbReference type="EMBL" id="KAK3063534.1"/>
    </source>
</evidence>
<protein>
    <submittedName>
        <fullName evidence="1">Uncharacterized protein</fullName>
    </submittedName>
</protein>
<gene>
    <name evidence="1" type="ORF">LTS18_014771</name>
</gene>
<dbReference type="EMBL" id="JAWDJW010006813">
    <property type="protein sequence ID" value="KAK3063534.1"/>
    <property type="molecule type" value="Genomic_DNA"/>
</dbReference>
<accession>A0ACC3D8L5</accession>
<name>A0ACC3D8L5_9PEZI</name>